<dbReference type="OrthoDB" id="9772884at2"/>
<feature type="transmembrane region" description="Helical" evidence="1">
    <location>
        <begin position="93"/>
        <end position="116"/>
    </location>
</feature>
<dbReference type="eggNOG" id="COG4485">
    <property type="taxonomic scope" value="Bacteria"/>
</dbReference>
<dbReference type="PANTHER" id="PTHR38454:SF1">
    <property type="entry name" value="INTEGRAL MEMBRANE PROTEIN"/>
    <property type="match status" value="1"/>
</dbReference>
<evidence type="ECO:0000313" key="3">
    <source>
        <dbReference type="Proteomes" id="UP000006008"/>
    </source>
</evidence>
<dbReference type="EMBL" id="ADLD01000011">
    <property type="protein sequence ID" value="EHB92282.1"/>
    <property type="molecule type" value="Genomic_DNA"/>
</dbReference>
<reference evidence="2 3" key="1">
    <citation type="submission" date="2011-08" db="EMBL/GenBank/DDBJ databases">
        <title>The Genome Sequence of Alistipes indistinctus YIT 12060.</title>
        <authorList>
            <consortium name="The Broad Institute Genome Sequencing Platform"/>
            <person name="Earl A."/>
            <person name="Ward D."/>
            <person name="Feldgarden M."/>
            <person name="Gevers D."/>
            <person name="Morotomi M."/>
            <person name="Young S.K."/>
            <person name="Zeng Q."/>
            <person name="Gargeya S."/>
            <person name="Fitzgerald M."/>
            <person name="Haas B."/>
            <person name="Abouelleil A."/>
            <person name="Alvarado L."/>
            <person name="Arachchi H.M."/>
            <person name="Berlin A."/>
            <person name="Brown A."/>
            <person name="Chapman S.B."/>
            <person name="Chen Z."/>
            <person name="Dunbar C."/>
            <person name="Freedman E."/>
            <person name="Gearin G."/>
            <person name="Gellesch M."/>
            <person name="Goldberg J."/>
            <person name="Griggs A."/>
            <person name="Gujja S."/>
            <person name="Heiman D."/>
            <person name="Howarth C."/>
            <person name="Larson L."/>
            <person name="Lui A."/>
            <person name="MacDonald P.J.P."/>
            <person name="Montmayeur A."/>
            <person name="Murphy C."/>
            <person name="Neiman D."/>
            <person name="Pearson M."/>
            <person name="Priest M."/>
            <person name="Roberts A."/>
            <person name="Saif S."/>
            <person name="Shea T."/>
            <person name="Shenoy N."/>
            <person name="Sisk P."/>
            <person name="Stolte C."/>
            <person name="Sykes S."/>
            <person name="Wortman J."/>
            <person name="Nusbaum C."/>
            <person name="Birren B."/>
        </authorList>
    </citation>
    <scope>NUCLEOTIDE SEQUENCE [LARGE SCALE GENOMIC DNA]</scope>
    <source>
        <strain evidence="2 3">YIT 12060</strain>
    </source>
</reference>
<evidence type="ECO:0000313" key="2">
    <source>
        <dbReference type="EMBL" id="EHB92282.1"/>
    </source>
</evidence>
<feature type="transmembrane region" description="Helical" evidence="1">
    <location>
        <begin position="150"/>
        <end position="167"/>
    </location>
</feature>
<dbReference type="AlphaFoldDB" id="G5H887"/>
<feature type="transmembrane region" description="Helical" evidence="1">
    <location>
        <begin position="172"/>
        <end position="188"/>
    </location>
</feature>
<dbReference type="STRING" id="742725.HMPREF9450_01147"/>
<feature type="transmembrane region" description="Helical" evidence="1">
    <location>
        <begin position="194"/>
        <end position="213"/>
    </location>
</feature>
<feature type="transmembrane region" description="Helical" evidence="1">
    <location>
        <begin position="440"/>
        <end position="462"/>
    </location>
</feature>
<feature type="transmembrane region" description="Helical" evidence="1">
    <location>
        <begin position="399"/>
        <end position="419"/>
    </location>
</feature>
<dbReference type="GeneID" id="92815825"/>
<keyword evidence="1" id="KW-1133">Transmembrane helix</keyword>
<evidence type="ECO:0000256" key="1">
    <source>
        <dbReference type="SAM" id="Phobius"/>
    </source>
</evidence>
<gene>
    <name evidence="2" type="ORF">HMPREF9450_01147</name>
</gene>
<protein>
    <recommendedName>
        <fullName evidence="4">Membrane protein 6-pyruvoyl-tetrahydropterin synthase-related domain-containing protein</fullName>
    </recommendedName>
</protein>
<accession>G5H887</accession>
<dbReference type="Proteomes" id="UP000006008">
    <property type="component" value="Unassembled WGS sequence"/>
</dbReference>
<keyword evidence="3" id="KW-1185">Reference proteome</keyword>
<dbReference type="PATRIC" id="fig|742725.3.peg.1213"/>
<sequence length="813" mass="90034">MEHKRNIVRALPYLAALIVFLIVTLFCFAPQFEGKVLSQHDILQYDGMTEDILQHREAFGEDPQWEGNMFSGMPAYLINMKYDGAVVKTLSKAFYFLGQPAALIFLAMAFFFCMLLCMKVNPWIGLIPSLAYGFSTYFFVIIGAGHMTKMMVLAFAPMLFGGVWYAYRRNMWAGAALTAFFGSLMIGANHPQITYYFLMIVAAFWISELVRAYKEKILARFAKVTGLLVLAGVLAVGSNAGMLYYIQTHSKDTIRGGSELKASSSSMEGKEGLDLEYATAWSYGKGETLNLLIPNLYGGSSEGGFSDDGEVAQALTKYGARNMATHLPAYWGPQPITSGPMYVGAVALFLAVLGLFLLRRRVTVWIVVIALLAILLAWGKNLMWFTELFYYYFPMYDKFRTVSTILVIVGWCVPLLAALTLQKLWSGEVPREKLFKGLKYTTIAVGGIALLFLLLGGTLLSFTGEGDSQMFGGQQVDDVFAAMRAERASLMRADALRSLVFVLLTAGTVLLFYRQKIKRGGFVLVLALLVTADMVPVNLRYLRRDKFVEERHNTIRPTEADKQILADKELGFRVLNMTVSPFNDATTSYFHRSVGGYHGAKLRRYQDLIERYLGKMDIGVYNMLNTKYVIVQGEDGTPEAQLNPGANGAAWFVDSVRLVDGPDAEIAALGGLDTKTVAVVDKPFASLVENVAPAADSAARIAMTEYRVNLQRYEYTAAAPGVAVFSEIYYPKGWTAYLDGVEAPYFHADYVLRAMVLPAGTHTVEFRFRAPHYELLSSLTLISSLLLLGGVAAVAGAAGYRAYKKRKDNDGQQ</sequence>
<proteinExistence type="predicted"/>
<evidence type="ECO:0008006" key="4">
    <source>
        <dbReference type="Google" id="ProtNLM"/>
    </source>
</evidence>
<keyword evidence="1" id="KW-0812">Transmembrane</keyword>
<comment type="caution">
    <text evidence="2">The sequence shown here is derived from an EMBL/GenBank/DDBJ whole genome shotgun (WGS) entry which is preliminary data.</text>
</comment>
<dbReference type="HOGENOM" id="CLU_008305_0_0_10"/>
<dbReference type="PANTHER" id="PTHR38454">
    <property type="entry name" value="INTEGRAL MEMBRANE PROTEIN-RELATED"/>
    <property type="match status" value="1"/>
</dbReference>
<organism evidence="2 3">
    <name type="scientific">Alistipes indistinctus YIT 12060</name>
    <dbReference type="NCBI Taxonomy" id="742725"/>
    <lineage>
        <taxon>Bacteria</taxon>
        <taxon>Pseudomonadati</taxon>
        <taxon>Bacteroidota</taxon>
        <taxon>Bacteroidia</taxon>
        <taxon>Bacteroidales</taxon>
        <taxon>Rikenellaceae</taxon>
        <taxon>Alistipes</taxon>
    </lineage>
</organism>
<feature type="transmembrane region" description="Helical" evidence="1">
    <location>
        <begin position="362"/>
        <end position="379"/>
    </location>
</feature>
<dbReference type="InterPro" id="IPR018580">
    <property type="entry name" value="Uncharacterised_YfhO"/>
</dbReference>
<feature type="transmembrane region" description="Helical" evidence="1">
    <location>
        <begin position="225"/>
        <end position="246"/>
    </location>
</feature>
<feature type="transmembrane region" description="Helical" evidence="1">
    <location>
        <begin position="520"/>
        <end position="539"/>
    </location>
</feature>
<name>G5H887_9BACT</name>
<feature type="transmembrane region" description="Helical" evidence="1">
    <location>
        <begin position="12"/>
        <end position="32"/>
    </location>
</feature>
<feature type="transmembrane region" description="Helical" evidence="1">
    <location>
        <begin position="495"/>
        <end position="513"/>
    </location>
</feature>
<dbReference type="RefSeq" id="WP_009133953.1">
    <property type="nucleotide sequence ID" value="NZ_CP102250.1"/>
</dbReference>
<feature type="transmembrane region" description="Helical" evidence="1">
    <location>
        <begin position="123"/>
        <end position="144"/>
    </location>
</feature>
<keyword evidence="1" id="KW-0472">Membrane</keyword>
<feature type="transmembrane region" description="Helical" evidence="1">
    <location>
        <begin position="775"/>
        <end position="800"/>
    </location>
</feature>
<feature type="transmembrane region" description="Helical" evidence="1">
    <location>
        <begin position="339"/>
        <end position="357"/>
    </location>
</feature>